<dbReference type="Gene3D" id="2.40.360.20">
    <property type="match status" value="1"/>
</dbReference>
<dbReference type="Proteomes" id="UP000078406">
    <property type="component" value="Unassembled WGS sequence"/>
</dbReference>
<evidence type="ECO:0000313" key="2">
    <source>
        <dbReference type="EMBL" id="OAJ94840.1"/>
    </source>
</evidence>
<sequence>MVLKHSSIALAIAVTLTACGGSDSGSASSNSDSSSDSSSSLTARAADGYLIGANACLDLNNNKVCESSEPNAVTGDNGEFTLNGLTAEQITKGVLLIEVVAGQTIDSDNPGVVLTQGYNLTAPPGSDFISPLTTMLQNEIEKGSSIEEAKSKVQQKIGTSVDLTKDYIAAKNSVGLRDTDKAVYERLHKIAQVTASIMASKTDSLKELSAGAGISEHELISLIVEEVTSVLENVVADISTNAGRFDAKAIATEIERDHIDLDKDNLRDKVKENEAKKNGVTINHAKYLYQEGAHWLSGRTYAEQPMALQFGSVQLVSDGGIQKSINVYDYTVGDFVLAVEKLPSLQMVLASNGWQSEDSAITAIEVLDDYKLKLISADSVLSDIVSVTKIDVSGVNVRSIAKQVDNSGAWSNTLPADLVFPDNTVMYKQSLTKNIGGYYSFYKGNDCQGEDRYAELNNSCNGFAVFKDNKEEWLTSLKQTKAVDQSDRSGTSNIDELIPVGTMNRGDIRAQLLDEGVVKYYFYSWYNEPLELLPETGQWHDIIVNGVQLREVSIPTTIIDGATSVEVNLKDRKSYLSVVDGFVRNTWYSSSPITREEYVFDSTTQQFILDNSAQPLNLQVCLDSLADAGYEKKIGDKIVYDVTRTFTGGVPTSLQFHSEYLGSTFSWLDDVTNVTGLPSWISDWAGRLEKTKVSEFDRQGALVGYEYAYSTSEHYLGQEGFNRQDERVYGAAKVGLPAVVAHNTKQLGVEKVHTTATNAPLTSVFDNSTVPAQLVTPGLRTANSDIALSTITGAWSKSVFDYSETYLGKERITVPAGTFDTCKLISKTHYPTANKTDTAVAWLTNKGIVKKDRNEPSWSTKIEMEAKSR</sequence>
<keyword evidence="1" id="KW-0732">Signal</keyword>
<organism evidence="2 3">
    <name type="scientific">Vibrio bivalvicida</name>
    <dbReference type="NCBI Taxonomy" id="1276888"/>
    <lineage>
        <taxon>Bacteria</taxon>
        <taxon>Pseudomonadati</taxon>
        <taxon>Pseudomonadota</taxon>
        <taxon>Gammaproteobacteria</taxon>
        <taxon>Vibrionales</taxon>
        <taxon>Vibrionaceae</taxon>
        <taxon>Vibrio</taxon>
        <taxon>Vibrio oreintalis group</taxon>
    </lineage>
</organism>
<gene>
    <name evidence="2" type="ORF">APB76_06020</name>
</gene>
<dbReference type="AlphaFoldDB" id="A0A177Y1X5"/>
<dbReference type="RefSeq" id="WP_054961125.1">
    <property type="nucleotide sequence ID" value="NZ_LLEI02000021.1"/>
</dbReference>
<feature type="signal peptide" evidence="1">
    <location>
        <begin position="1"/>
        <end position="20"/>
    </location>
</feature>
<dbReference type="EMBL" id="LLEI02000021">
    <property type="protein sequence ID" value="OAJ94840.1"/>
    <property type="molecule type" value="Genomic_DNA"/>
</dbReference>
<evidence type="ECO:0000313" key="3">
    <source>
        <dbReference type="Proteomes" id="UP000078406"/>
    </source>
</evidence>
<feature type="chain" id="PRO_5008079354" evidence="1">
    <location>
        <begin position="21"/>
        <end position="869"/>
    </location>
</feature>
<dbReference type="PROSITE" id="PS51257">
    <property type="entry name" value="PROKAR_LIPOPROTEIN"/>
    <property type="match status" value="1"/>
</dbReference>
<comment type="caution">
    <text evidence="2">The sequence shown here is derived from an EMBL/GenBank/DDBJ whole genome shotgun (WGS) entry which is preliminary data.</text>
</comment>
<protein>
    <submittedName>
        <fullName evidence="2">Uncharacterized protein</fullName>
    </submittedName>
</protein>
<name>A0A177Y1X5_9VIBR</name>
<evidence type="ECO:0000256" key="1">
    <source>
        <dbReference type="SAM" id="SignalP"/>
    </source>
</evidence>
<accession>A0A177Y1X5</accession>
<reference evidence="2 3" key="1">
    <citation type="journal article" date="2016" name="Syst. Appl. Microbiol.">
        <title>Vibrio bivalvicida sp. nov., a novel larval pathogen for bivalve molluscs reared in a hatchery.</title>
        <authorList>
            <person name="Dubert J."/>
            <person name="Romalde J.L."/>
            <person name="Prado S."/>
            <person name="Barja J.L."/>
        </authorList>
    </citation>
    <scope>NUCLEOTIDE SEQUENCE [LARGE SCALE GENOMIC DNA]</scope>
    <source>
        <strain evidence="2 3">605</strain>
    </source>
</reference>
<proteinExistence type="predicted"/>